<protein>
    <submittedName>
        <fullName evidence="2">Uncharacterized protein</fullName>
    </submittedName>
</protein>
<name>A0A914PDT3_9BILA</name>
<accession>A0A914PDT3</accession>
<dbReference type="AlphaFoldDB" id="A0A914PDT3"/>
<organism evidence="1 2">
    <name type="scientific">Panagrolaimus davidi</name>
    <dbReference type="NCBI Taxonomy" id="227884"/>
    <lineage>
        <taxon>Eukaryota</taxon>
        <taxon>Metazoa</taxon>
        <taxon>Ecdysozoa</taxon>
        <taxon>Nematoda</taxon>
        <taxon>Chromadorea</taxon>
        <taxon>Rhabditida</taxon>
        <taxon>Tylenchina</taxon>
        <taxon>Panagrolaimomorpha</taxon>
        <taxon>Panagrolaimoidea</taxon>
        <taxon>Panagrolaimidae</taxon>
        <taxon>Panagrolaimus</taxon>
    </lineage>
</organism>
<evidence type="ECO:0000313" key="1">
    <source>
        <dbReference type="Proteomes" id="UP000887578"/>
    </source>
</evidence>
<sequence length="294" mass="33977">MATTEPYDFWPPFIFNSWPPLIAASLGDLENRLLFFREHFAEHLVNEELPTLSFHCLKNEENKWFTCSEKPSTSYNDELCDDLKEIILNSFPNKIRITNLLEIDSGNISRLLINEKLESNIGTIKIWDRTISADQLKLIGSSVKSCELFDVVVKSVNKNCEASLSEIIQCFPLLENFTFSGGSVSVPVSSKTVKELLKIPHFFNIKYFFLQNISDKFDINEFYNSFLKKNKTMDVKLSFDSNISETFKQKLSTIVNEILESETTDFWPPMFYGRFGEIKNKLSDARVCYCQIKN</sequence>
<evidence type="ECO:0000313" key="2">
    <source>
        <dbReference type="WBParaSite" id="PDA_v2.g15816.t1"/>
    </source>
</evidence>
<dbReference type="Proteomes" id="UP000887578">
    <property type="component" value="Unplaced"/>
</dbReference>
<reference evidence="2" key="1">
    <citation type="submission" date="2022-11" db="UniProtKB">
        <authorList>
            <consortium name="WormBaseParasite"/>
        </authorList>
    </citation>
    <scope>IDENTIFICATION</scope>
</reference>
<keyword evidence="1" id="KW-1185">Reference proteome</keyword>
<dbReference type="WBParaSite" id="PDA_v2.g15816.t1">
    <property type="protein sequence ID" value="PDA_v2.g15816.t1"/>
    <property type="gene ID" value="PDA_v2.g15816"/>
</dbReference>
<proteinExistence type="predicted"/>